<keyword evidence="3" id="KW-0449">Lipoprotein</keyword>
<evidence type="ECO:0000313" key="4">
    <source>
        <dbReference type="Proteomes" id="UP000600026"/>
    </source>
</evidence>
<evidence type="ECO:0000256" key="1">
    <source>
        <dbReference type="SAM" id="MobiDB-lite"/>
    </source>
</evidence>
<comment type="caution">
    <text evidence="3">The sequence shown here is derived from an EMBL/GenBank/DDBJ whole genome shotgun (WGS) entry which is preliminary data.</text>
</comment>
<accession>A0A919LM61</accession>
<dbReference type="Gene3D" id="1.10.4030.10">
    <property type="entry name" value="Porin chaperone SurA, peptide-binding domain"/>
    <property type="match status" value="1"/>
</dbReference>
<dbReference type="EMBL" id="BNEE01000006">
    <property type="protein sequence ID" value="GHI89284.1"/>
    <property type="molecule type" value="Genomic_DNA"/>
</dbReference>
<gene>
    <name evidence="3" type="ORF">Sxan_66480</name>
</gene>
<sequence>MHRRTALSVSAALLVAAPLLSACSGETRPGTAAVVGGERITTSALQAQVNDVRAAQNREGQAAAAELIARTPNLERQKLDAILQSRVIDKMAATAGVSATEKEIEDERKRYVDENQGEEGFEALLLQKGAIAPGQAERFLTNQVLLTKLTAKYGQGKLEAPARAAAEALDIEVNPRYGAWDAQQIKLGNGETPWITQKTRPEQQPPAGA</sequence>
<keyword evidence="4" id="KW-1185">Reference proteome</keyword>
<reference evidence="3" key="1">
    <citation type="submission" date="2020-09" db="EMBL/GenBank/DDBJ databases">
        <title>Whole genome shotgun sequence of Streptomyces xanthophaeus NBRC 12829.</title>
        <authorList>
            <person name="Komaki H."/>
            <person name="Tamura T."/>
        </authorList>
    </citation>
    <scope>NUCLEOTIDE SEQUENCE</scope>
    <source>
        <strain evidence="3">NBRC 12829</strain>
    </source>
</reference>
<feature type="region of interest" description="Disordered" evidence="1">
    <location>
        <begin position="188"/>
        <end position="209"/>
    </location>
</feature>
<feature type="signal peptide" evidence="2">
    <location>
        <begin position="1"/>
        <end position="22"/>
    </location>
</feature>
<evidence type="ECO:0000313" key="3">
    <source>
        <dbReference type="EMBL" id="GHI89284.1"/>
    </source>
</evidence>
<dbReference type="PROSITE" id="PS51257">
    <property type="entry name" value="PROKAR_LIPOPROTEIN"/>
    <property type="match status" value="1"/>
</dbReference>
<proteinExistence type="predicted"/>
<dbReference type="Pfam" id="PF13624">
    <property type="entry name" value="SurA_N_3"/>
    <property type="match status" value="1"/>
</dbReference>
<name>A0A919LM61_9ACTN</name>
<protein>
    <submittedName>
        <fullName evidence="3">Lipoprotein</fullName>
    </submittedName>
</protein>
<keyword evidence="2" id="KW-0732">Signal</keyword>
<dbReference type="OrthoDB" id="3212108at2"/>
<evidence type="ECO:0000256" key="2">
    <source>
        <dbReference type="SAM" id="SignalP"/>
    </source>
</evidence>
<dbReference type="InterPro" id="IPR027304">
    <property type="entry name" value="Trigger_fact/SurA_dom_sf"/>
</dbReference>
<dbReference type="GeneID" id="96803894"/>
<dbReference type="RefSeq" id="WP_031139021.1">
    <property type="nucleotide sequence ID" value="NZ_BNEE01000006.1"/>
</dbReference>
<organism evidence="3 4">
    <name type="scientific">Streptomyces xanthophaeus</name>
    <dbReference type="NCBI Taxonomy" id="67385"/>
    <lineage>
        <taxon>Bacteria</taxon>
        <taxon>Bacillati</taxon>
        <taxon>Actinomycetota</taxon>
        <taxon>Actinomycetes</taxon>
        <taxon>Kitasatosporales</taxon>
        <taxon>Streptomycetaceae</taxon>
        <taxon>Streptomyces</taxon>
    </lineage>
</organism>
<dbReference type="AlphaFoldDB" id="A0A919LM61"/>
<dbReference type="Proteomes" id="UP000600026">
    <property type="component" value="Unassembled WGS sequence"/>
</dbReference>
<feature type="chain" id="PRO_5036839097" evidence="2">
    <location>
        <begin position="23"/>
        <end position="209"/>
    </location>
</feature>
<dbReference type="SUPFAM" id="SSF109998">
    <property type="entry name" value="Triger factor/SurA peptide-binding domain-like"/>
    <property type="match status" value="1"/>
</dbReference>